<name>A0A1Q8ZM75_9HYPH</name>
<dbReference type="SUPFAM" id="SSF56601">
    <property type="entry name" value="beta-lactamase/transpeptidase-like"/>
    <property type="match status" value="1"/>
</dbReference>
<comment type="caution">
    <text evidence="2">The sequence shown here is derived from an EMBL/GenBank/DDBJ whole genome shotgun (WGS) entry which is preliminary data.</text>
</comment>
<evidence type="ECO:0000259" key="1">
    <source>
        <dbReference type="Pfam" id="PF00144"/>
    </source>
</evidence>
<organism evidence="2 3">
    <name type="scientific">Rhizobium oryziradicis</name>
    <dbReference type="NCBI Taxonomy" id="1867956"/>
    <lineage>
        <taxon>Bacteria</taxon>
        <taxon>Pseudomonadati</taxon>
        <taxon>Pseudomonadota</taxon>
        <taxon>Alphaproteobacteria</taxon>
        <taxon>Hyphomicrobiales</taxon>
        <taxon>Rhizobiaceae</taxon>
        <taxon>Rhizobium/Agrobacterium group</taxon>
        <taxon>Rhizobium</taxon>
    </lineage>
</organism>
<dbReference type="PANTHER" id="PTHR43283">
    <property type="entry name" value="BETA-LACTAMASE-RELATED"/>
    <property type="match status" value="1"/>
</dbReference>
<dbReference type="AlphaFoldDB" id="A0A1Q8ZM75"/>
<dbReference type="OrthoDB" id="9808046at2"/>
<dbReference type="InterPro" id="IPR001466">
    <property type="entry name" value="Beta-lactam-related"/>
</dbReference>
<dbReference type="InterPro" id="IPR050789">
    <property type="entry name" value="Diverse_Enzym_Activities"/>
</dbReference>
<dbReference type="RefSeq" id="WP_075641518.1">
    <property type="nucleotide sequence ID" value="NZ_MKIM01000031.1"/>
</dbReference>
<dbReference type="Gene3D" id="3.40.710.10">
    <property type="entry name" value="DD-peptidase/beta-lactamase superfamily"/>
    <property type="match status" value="1"/>
</dbReference>
<gene>
    <name evidence="2" type="ORF">BJF95_01530</name>
</gene>
<dbReference type="Proteomes" id="UP000186894">
    <property type="component" value="Unassembled WGS sequence"/>
</dbReference>
<dbReference type="PANTHER" id="PTHR43283:SF3">
    <property type="entry name" value="BETA-LACTAMASE FAMILY PROTEIN (AFU_ORTHOLOGUE AFUA_5G07500)"/>
    <property type="match status" value="1"/>
</dbReference>
<dbReference type="EMBL" id="MKIM01000031">
    <property type="protein sequence ID" value="OLP42823.1"/>
    <property type="molecule type" value="Genomic_DNA"/>
</dbReference>
<keyword evidence="3" id="KW-1185">Reference proteome</keyword>
<evidence type="ECO:0000313" key="2">
    <source>
        <dbReference type="EMBL" id="OLP42823.1"/>
    </source>
</evidence>
<protein>
    <submittedName>
        <fullName evidence="2">Esterase</fullName>
    </submittedName>
</protein>
<dbReference type="InterPro" id="IPR012338">
    <property type="entry name" value="Beta-lactam/transpept-like"/>
</dbReference>
<accession>A0A1Q8ZM75</accession>
<sequence length="377" mass="40284">MAIGENITRFLDDAVAREEIVGTVVLVHKNGQPMVQHAAGLADREAKKPVTLDSIFRYASCTKPFVATTCLAMVESGVLALDDLARTYIPWFHPKTPDGQEAAITIRHLLTHTSGLSYNPELERLPPDLAVNLGLGNTDLSLEENFSRLNAIPLAFVPGTQWLYSCGTDVLGAVIAAAHGDSLQSAIDHYVNSKLGIVDARFSVTDESRLAVPYADDTPRPRRMTDPCPVGSEAFGQTIFSPSRIHNQKAYQSGGAGMAGTAGDMLKLLDALAAGGGPILSKATVEAGFSNQIGDLEMSEAHKGMRFGFFGAIVAKPDAANTVLPVGALQWGGVYGHSWFIDPSHGLTGVSFTNTAMNACIGEYPEQLRRVIYQELG</sequence>
<reference evidence="2 3" key="1">
    <citation type="submission" date="2016-09" db="EMBL/GenBank/DDBJ databases">
        <title>Rhizobium oryziradicis sp. nov., isolated from the root of rice.</title>
        <authorList>
            <person name="Zhao J."/>
            <person name="Zhang X."/>
        </authorList>
    </citation>
    <scope>NUCLEOTIDE SEQUENCE [LARGE SCALE GENOMIC DNA]</scope>
    <source>
        <strain evidence="2 3">N19</strain>
    </source>
</reference>
<evidence type="ECO:0000313" key="3">
    <source>
        <dbReference type="Proteomes" id="UP000186894"/>
    </source>
</evidence>
<feature type="domain" description="Beta-lactamase-related" evidence="1">
    <location>
        <begin position="9"/>
        <end position="356"/>
    </location>
</feature>
<dbReference type="Pfam" id="PF00144">
    <property type="entry name" value="Beta-lactamase"/>
    <property type="match status" value="1"/>
</dbReference>
<dbReference type="STRING" id="1867956.BJF95_01530"/>
<proteinExistence type="predicted"/>